<sequence length="85" mass="9536">MTSSGPPPTSPSKPGSFSDRYDKFIAQWPKVHTLHRMVVDGRYKALRGALLNSSKYRLTFDCGIIPALICIYMANRVSKVRPKLP</sequence>
<gene>
    <name evidence="1" type="ORF">NECAME_01462</name>
</gene>
<dbReference type="Proteomes" id="UP000053676">
    <property type="component" value="Unassembled WGS sequence"/>
</dbReference>
<proteinExistence type="predicted"/>
<organism evidence="1 2">
    <name type="scientific">Necator americanus</name>
    <name type="common">Human hookworm</name>
    <dbReference type="NCBI Taxonomy" id="51031"/>
    <lineage>
        <taxon>Eukaryota</taxon>
        <taxon>Metazoa</taxon>
        <taxon>Ecdysozoa</taxon>
        <taxon>Nematoda</taxon>
        <taxon>Chromadorea</taxon>
        <taxon>Rhabditida</taxon>
        <taxon>Rhabditina</taxon>
        <taxon>Rhabditomorpha</taxon>
        <taxon>Strongyloidea</taxon>
        <taxon>Ancylostomatidae</taxon>
        <taxon>Bunostominae</taxon>
        <taxon>Necator</taxon>
    </lineage>
</organism>
<dbReference type="AlphaFoldDB" id="W2TU05"/>
<dbReference type="EMBL" id="KI657713">
    <property type="protein sequence ID" value="ETN85570.1"/>
    <property type="molecule type" value="Genomic_DNA"/>
</dbReference>
<protein>
    <submittedName>
        <fullName evidence="1">Uncharacterized protein</fullName>
    </submittedName>
</protein>
<accession>W2TU05</accession>
<evidence type="ECO:0000313" key="1">
    <source>
        <dbReference type="EMBL" id="ETN85570.1"/>
    </source>
</evidence>
<evidence type="ECO:0000313" key="2">
    <source>
        <dbReference type="Proteomes" id="UP000053676"/>
    </source>
</evidence>
<dbReference type="OrthoDB" id="73691at2759"/>
<name>W2TU05_NECAM</name>
<reference evidence="2" key="1">
    <citation type="journal article" date="2014" name="Nat. Genet.">
        <title>Genome of the human hookworm Necator americanus.</title>
        <authorList>
            <person name="Tang Y.T."/>
            <person name="Gao X."/>
            <person name="Rosa B.A."/>
            <person name="Abubucker S."/>
            <person name="Hallsworth-Pepin K."/>
            <person name="Martin J."/>
            <person name="Tyagi R."/>
            <person name="Heizer E."/>
            <person name="Zhang X."/>
            <person name="Bhonagiri-Palsikar V."/>
            <person name="Minx P."/>
            <person name="Warren W.C."/>
            <person name="Wang Q."/>
            <person name="Zhan B."/>
            <person name="Hotez P.J."/>
            <person name="Sternberg P.W."/>
            <person name="Dougall A."/>
            <person name="Gaze S.T."/>
            <person name="Mulvenna J."/>
            <person name="Sotillo J."/>
            <person name="Ranganathan S."/>
            <person name="Rabelo E.M."/>
            <person name="Wilson R.K."/>
            <person name="Felgner P.L."/>
            <person name="Bethony J."/>
            <person name="Hawdon J.M."/>
            <person name="Gasser R.B."/>
            <person name="Loukas A."/>
            <person name="Mitreva M."/>
        </authorList>
    </citation>
    <scope>NUCLEOTIDE SEQUENCE [LARGE SCALE GENOMIC DNA]</scope>
</reference>
<dbReference type="KEGG" id="nai:NECAME_01462"/>
<dbReference type="STRING" id="51031.W2TU05"/>
<keyword evidence="2" id="KW-1185">Reference proteome</keyword>